<dbReference type="InterPro" id="IPR009506">
    <property type="entry name" value="YjiS-like"/>
</dbReference>
<feature type="domain" description="YjiS-like" evidence="1">
    <location>
        <begin position="3"/>
        <end position="39"/>
    </location>
</feature>
<reference evidence="3" key="1">
    <citation type="journal article" date="2014" name="BMC Genomics">
        <title>Genome sequencing of two Neorhizobium galegae strains reveals a noeT gene responsible for the unusual acetylation of the nodulation factors.</title>
        <authorList>
            <person name="Osterman J."/>
            <person name="Marsh J."/>
            <person name="Laine P.K."/>
            <person name="Zeng Z."/>
            <person name="Alatalo E."/>
            <person name="Sullivan J.T."/>
            <person name="Young J.P."/>
            <person name="Thomas-Oates J."/>
            <person name="Paulin L."/>
            <person name="Lindstrom K."/>
        </authorList>
    </citation>
    <scope>NUCLEOTIDE SEQUENCE [LARGE SCALE GENOMIC DNA]</scope>
    <source>
        <strain evidence="3">HAMBI 540</strain>
    </source>
</reference>
<protein>
    <recommendedName>
        <fullName evidence="1">YjiS-like domain-containing protein</fullName>
    </recommendedName>
</protein>
<dbReference type="GeneID" id="28378884"/>
<dbReference type="RefSeq" id="WP_007751079.1">
    <property type="nucleotide sequence ID" value="NZ_HG938353.1"/>
</dbReference>
<evidence type="ECO:0000313" key="2">
    <source>
        <dbReference type="EMBL" id="CDN46893.1"/>
    </source>
</evidence>
<dbReference type="OrthoDB" id="8244198at2"/>
<dbReference type="EMBL" id="HG938353">
    <property type="protein sequence ID" value="CDN46893.1"/>
    <property type="molecule type" value="Genomic_DNA"/>
</dbReference>
<proteinExistence type="predicted"/>
<evidence type="ECO:0000313" key="3">
    <source>
        <dbReference type="Proteomes" id="UP000028181"/>
    </source>
</evidence>
<name>A0A068SL42_NEOGA</name>
<dbReference type="Pfam" id="PF06568">
    <property type="entry name" value="YjiS-like"/>
    <property type="match status" value="1"/>
</dbReference>
<accession>A0A068SL42</accession>
<sequence length="48" mass="5543">MNVARTLNNWRKYRQTVAELGRMTPRELNDLGIAQGDIRRVARQAVGF</sequence>
<gene>
    <name evidence="2" type="ORF">RG540_CH07040</name>
</gene>
<dbReference type="PATRIC" id="fig|1028800.3.peg.710"/>
<dbReference type="AlphaFoldDB" id="A0A068SL42"/>
<dbReference type="HOGENOM" id="CLU_178481_3_1_5"/>
<keyword evidence="3" id="KW-1185">Reference proteome</keyword>
<dbReference type="eggNOG" id="COG5457">
    <property type="taxonomic scope" value="Bacteria"/>
</dbReference>
<dbReference type="KEGG" id="ngg:RG540_CH07040"/>
<evidence type="ECO:0000259" key="1">
    <source>
        <dbReference type="Pfam" id="PF06568"/>
    </source>
</evidence>
<dbReference type="Proteomes" id="UP000028181">
    <property type="component" value="Chromosome I"/>
</dbReference>
<organism evidence="2 3">
    <name type="scientific">Neorhizobium galegae bv. orientalis str. HAMBI 540</name>
    <dbReference type="NCBI Taxonomy" id="1028800"/>
    <lineage>
        <taxon>Bacteria</taxon>
        <taxon>Pseudomonadati</taxon>
        <taxon>Pseudomonadota</taxon>
        <taxon>Alphaproteobacteria</taxon>
        <taxon>Hyphomicrobiales</taxon>
        <taxon>Rhizobiaceae</taxon>
        <taxon>Rhizobium/Agrobacterium group</taxon>
        <taxon>Neorhizobium</taxon>
    </lineage>
</organism>